<keyword evidence="2" id="KW-1185">Reference proteome</keyword>
<comment type="caution">
    <text evidence="1">The sequence shown here is derived from an EMBL/GenBank/DDBJ whole genome shotgun (WGS) entry which is preliminary data.</text>
</comment>
<gene>
    <name evidence="1" type="ORF">PR048_028473</name>
</gene>
<dbReference type="EMBL" id="JARBHB010000013">
    <property type="protein sequence ID" value="KAJ8869482.1"/>
    <property type="molecule type" value="Genomic_DNA"/>
</dbReference>
<accession>A0ABQ9GAM6</accession>
<organism evidence="1 2">
    <name type="scientific">Dryococelus australis</name>
    <dbReference type="NCBI Taxonomy" id="614101"/>
    <lineage>
        <taxon>Eukaryota</taxon>
        <taxon>Metazoa</taxon>
        <taxon>Ecdysozoa</taxon>
        <taxon>Arthropoda</taxon>
        <taxon>Hexapoda</taxon>
        <taxon>Insecta</taxon>
        <taxon>Pterygota</taxon>
        <taxon>Neoptera</taxon>
        <taxon>Polyneoptera</taxon>
        <taxon>Phasmatodea</taxon>
        <taxon>Verophasmatodea</taxon>
        <taxon>Anareolatae</taxon>
        <taxon>Phasmatidae</taxon>
        <taxon>Eurycanthinae</taxon>
        <taxon>Dryococelus</taxon>
    </lineage>
</organism>
<name>A0ABQ9GAM6_9NEOP</name>
<reference evidence="1 2" key="1">
    <citation type="submission" date="2023-02" db="EMBL/GenBank/DDBJ databases">
        <title>LHISI_Scaffold_Assembly.</title>
        <authorList>
            <person name="Stuart O.P."/>
            <person name="Cleave R."/>
            <person name="Magrath M.J.L."/>
            <person name="Mikheyev A.S."/>
        </authorList>
    </citation>
    <scope>NUCLEOTIDE SEQUENCE [LARGE SCALE GENOMIC DNA]</scope>
    <source>
        <strain evidence="1">Daus_M_001</strain>
        <tissue evidence="1">Leg muscle</tissue>
    </source>
</reference>
<proteinExistence type="predicted"/>
<evidence type="ECO:0000313" key="1">
    <source>
        <dbReference type="EMBL" id="KAJ8869482.1"/>
    </source>
</evidence>
<protein>
    <submittedName>
        <fullName evidence="1">Uncharacterized protein</fullName>
    </submittedName>
</protein>
<evidence type="ECO:0000313" key="2">
    <source>
        <dbReference type="Proteomes" id="UP001159363"/>
    </source>
</evidence>
<dbReference type="Proteomes" id="UP001159363">
    <property type="component" value="Chromosome 12"/>
</dbReference>
<sequence>MFLHKERCFRRALVGKRYGEVGSLIPYPSSLEPHLDTEELERQGGLNFATAGQDVRASTCRRSQTNFVLILYCFTDCGLARGPFFWFQVPKARGPSKTSQRERKLRHVEGLLFRHTGTDTDAKRNTKCRSKFILLVDLLICVHIQNTTTANAAWENFRKAFQDDGLTRKICLLPRERAELSSAKEALHAACMQHVNKCIAMGRANSNTCYDVSTFCMLMMYAVLNVE</sequence>